<keyword evidence="3" id="KW-1185">Reference proteome</keyword>
<proteinExistence type="predicted"/>
<gene>
    <name evidence="2" type="ORF">LX32DRAFT_376169</name>
</gene>
<name>A0AAD9M1H4_9PEZI</name>
<feature type="compositionally biased region" description="Basic and acidic residues" evidence="1">
    <location>
        <begin position="123"/>
        <end position="132"/>
    </location>
</feature>
<evidence type="ECO:0000313" key="3">
    <source>
        <dbReference type="Proteomes" id="UP001232148"/>
    </source>
</evidence>
<comment type="caution">
    <text evidence="2">The sequence shown here is derived from an EMBL/GenBank/DDBJ whole genome shotgun (WGS) entry which is preliminary data.</text>
</comment>
<sequence length="171" mass="18555">MLRGEGRLLGALMANECWLTPTPRKHTGYKPPSSLALAPPPPQSMSVRTVIVLITRSCPSKPYLVKGFSRGVKRRGVCVCVCVCAQDEPREPFLSPPPSPPARGVRLSEPPWWPTRGIDRKVQACDSREKPAGKRRVGKESSANATLPGTDISSLPPLLATRPPLRKACSL</sequence>
<accession>A0AAD9M1H4</accession>
<dbReference type="Proteomes" id="UP001232148">
    <property type="component" value="Unassembled WGS sequence"/>
</dbReference>
<feature type="region of interest" description="Disordered" evidence="1">
    <location>
        <begin position="123"/>
        <end position="159"/>
    </location>
</feature>
<organism evidence="2 3">
    <name type="scientific">Colletotrichum zoysiae</name>
    <dbReference type="NCBI Taxonomy" id="1216348"/>
    <lineage>
        <taxon>Eukaryota</taxon>
        <taxon>Fungi</taxon>
        <taxon>Dikarya</taxon>
        <taxon>Ascomycota</taxon>
        <taxon>Pezizomycotina</taxon>
        <taxon>Sordariomycetes</taxon>
        <taxon>Hypocreomycetidae</taxon>
        <taxon>Glomerellales</taxon>
        <taxon>Glomerellaceae</taxon>
        <taxon>Colletotrichum</taxon>
        <taxon>Colletotrichum graminicola species complex</taxon>
    </lineage>
</organism>
<dbReference type="AlphaFoldDB" id="A0AAD9M1H4"/>
<reference evidence="2" key="1">
    <citation type="submission" date="2021-06" db="EMBL/GenBank/DDBJ databases">
        <title>Comparative genomics, transcriptomics and evolutionary studies reveal genomic signatures of adaptation to plant cell wall in hemibiotrophic fungi.</title>
        <authorList>
            <consortium name="DOE Joint Genome Institute"/>
            <person name="Baroncelli R."/>
            <person name="Diaz J.F."/>
            <person name="Benocci T."/>
            <person name="Peng M."/>
            <person name="Battaglia E."/>
            <person name="Haridas S."/>
            <person name="Andreopoulos W."/>
            <person name="Labutti K."/>
            <person name="Pangilinan J."/>
            <person name="Floch G.L."/>
            <person name="Makela M.R."/>
            <person name="Henrissat B."/>
            <person name="Grigoriev I.V."/>
            <person name="Crouch J.A."/>
            <person name="De Vries R.P."/>
            <person name="Sukno S.A."/>
            <person name="Thon M.R."/>
        </authorList>
    </citation>
    <scope>NUCLEOTIDE SEQUENCE</scope>
    <source>
        <strain evidence="2">MAFF235873</strain>
    </source>
</reference>
<evidence type="ECO:0000313" key="2">
    <source>
        <dbReference type="EMBL" id="KAK2029219.1"/>
    </source>
</evidence>
<feature type="compositionally biased region" description="Polar residues" evidence="1">
    <location>
        <begin position="141"/>
        <end position="153"/>
    </location>
</feature>
<evidence type="ECO:0000256" key="1">
    <source>
        <dbReference type="SAM" id="MobiDB-lite"/>
    </source>
</evidence>
<dbReference type="EMBL" id="MU842867">
    <property type="protein sequence ID" value="KAK2029219.1"/>
    <property type="molecule type" value="Genomic_DNA"/>
</dbReference>
<protein>
    <submittedName>
        <fullName evidence="2">Uncharacterized protein</fullName>
    </submittedName>
</protein>